<dbReference type="Proteomes" id="UP000245629">
    <property type="component" value="Chromosome 2"/>
</dbReference>
<protein>
    <submittedName>
        <fullName evidence="10">EamA family transporter RarD</fullName>
    </submittedName>
</protein>
<feature type="transmembrane region" description="Helical" evidence="8">
    <location>
        <begin position="21"/>
        <end position="40"/>
    </location>
</feature>
<feature type="transmembrane region" description="Helical" evidence="8">
    <location>
        <begin position="86"/>
        <end position="105"/>
    </location>
</feature>
<dbReference type="RefSeq" id="WP_109328449.1">
    <property type="nucleotide sequence ID" value="NZ_CP029353.1"/>
</dbReference>
<feature type="transmembrane region" description="Helical" evidence="8">
    <location>
        <begin position="52"/>
        <end position="74"/>
    </location>
</feature>
<gene>
    <name evidence="10" type="primary">rarD</name>
    <name evidence="10" type="ORF">DEW08_15085</name>
</gene>
<feature type="transmembrane region" description="Helical" evidence="8">
    <location>
        <begin position="192"/>
        <end position="212"/>
    </location>
</feature>
<accession>A0A2S2CSG7</accession>
<dbReference type="EMBL" id="CP029353">
    <property type="protein sequence ID" value="AWK87365.1"/>
    <property type="molecule type" value="Genomic_DNA"/>
</dbReference>
<dbReference type="AlphaFoldDB" id="A0A2S2CSG7"/>
<dbReference type="SUPFAM" id="SSF103481">
    <property type="entry name" value="Multidrug resistance efflux transporter EmrE"/>
    <property type="match status" value="2"/>
</dbReference>
<sequence length="311" mass="32510">MAHAQSSAEQTPSGQDSTTTAFLAAVGSFLLWGLVAPVYFKQLSHVGAVEVVSHRIVWTVLLVGAAVLAMRGPTAIVTAIGTWRRLGILVVTTALVTTNWTVFIWAVSHNRVVETSLGYFINPLVNVVLGVLFLRETLKPIQIAAVLIAAVGVGSMVLSSGVFPWVSISLALSFGFYALVRKKAAVDPVVGLLVETALLAPLSLGYLLWLGADGAFGHSAGGSLLLVLSGPMTAIPLVLFMIGAARLKLSTLGLLQYIGPTGSLFLGAVIYGEPFTTTHLIAFGCIWLALALYSASTVSSHRAASRAAAAE</sequence>
<dbReference type="NCBIfam" id="TIGR00688">
    <property type="entry name" value="rarD"/>
    <property type="match status" value="1"/>
</dbReference>
<feature type="transmembrane region" description="Helical" evidence="8">
    <location>
        <begin position="254"/>
        <end position="272"/>
    </location>
</feature>
<evidence type="ECO:0000259" key="9">
    <source>
        <dbReference type="Pfam" id="PF00892"/>
    </source>
</evidence>
<organism evidence="10 11">
    <name type="scientific">Azospirillum thermophilum</name>
    <dbReference type="NCBI Taxonomy" id="2202148"/>
    <lineage>
        <taxon>Bacteria</taxon>
        <taxon>Pseudomonadati</taxon>
        <taxon>Pseudomonadota</taxon>
        <taxon>Alphaproteobacteria</taxon>
        <taxon>Rhodospirillales</taxon>
        <taxon>Azospirillaceae</taxon>
        <taxon>Azospirillum</taxon>
    </lineage>
</organism>
<feature type="transmembrane region" description="Helical" evidence="8">
    <location>
        <begin position="163"/>
        <end position="180"/>
    </location>
</feature>
<name>A0A2S2CSG7_9PROT</name>
<evidence type="ECO:0000256" key="8">
    <source>
        <dbReference type="SAM" id="Phobius"/>
    </source>
</evidence>
<evidence type="ECO:0000256" key="1">
    <source>
        <dbReference type="ARBA" id="ARBA00004651"/>
    </source>
</evidence>
<keyword evidence="5 8" id="KW-0812">Transmembrane</keyword>
<feature type="transmembrane region" description="Helical" evidence="8">
    <location>
        <begin position="278"/>
        <end position="296"/>
    </location>
</feature>
<dbReference type="InterPro" id="IPR004626">
    <property type="entry name" value="RarD"/>
</dbReference>
<reference evidence="11" key="1">
    <citation type="submission" date="2018-05" db="EMBL/GenBank/DDBJ databases">
        <title>Azospirillum thermophila sp. nov., a novel isolated from hot spring.</title>
        <authorList>
            <person name="Zhao Z."/>
        </authorList>
    </citation>
    <scope>NUCLEOTIDE SEQUENCE [LARGE SCALE GENOMIC DNA]</scope>
    <source>
        <strain evidence="11">CFH 70021</strain>
    </source>
</reference>
<evidence type="ECO:0000256" key="7">
    <source>
        <dbReference type="ARBA" id="ARBA00023136"/>
    </source>
</evidence>
<evidence type="ECO:0000256" key="4">
    <source>
        <dbReference type="ARBA" id="ARBA00022475"/>
    </source>
</evidence>
<comment type="similarity">
    <text evidence="2">Belongs to the EamA transporter family.</text>
</comment>
<dbReference type="Pfam" id="PF00892">
    <property type="entry name" value="EamA"/>
    <property type="match status" value="1"/>
</dbReference>
<keyword evidence="3" id="KW-0813">Transport</keyword>
<feature type="domain" description="EamA" evidence="9">
    <location>
        <begin position="21"/>
        <end position="154"/>
    </location>
</feature>
<comment type="subcellular location">
    <subcellularLocation>
        <location evidence="1">Cell membrane</location>
        <topology evidence="1">Multi-pass membrane protein</topology>
    </subcellularLocation>
</comment>
<dbReference type="GO" id="GO:0005886">
    <property type="term" value="C:plasma membrane"/>
    <property type="evidence" value="ECO:0007669"/>
    <property type="project" value="UniProtKB-SubCell"/>
</dbReference>
<dbReference type="InterPro" id="IPR000620">
    <property type="entry name" value="EamA_dom"/>
</dbReference>
<proteinExistence type="inferred from homology"/>
<keyword evidence="4" id="KW-1003">Cell membrane</keyword>
<keyword evidence="11" id="KW-1185">Reference proteome</keyword>
<keyword evidence="6 8" id="KW-1133">Transmembrane helix</keyword>
<evidence type="ECO:0000313" key="10">
    <source>
        <dbReference type="EMBL" id="AWK87365.1"/>
    </source>
</evidence>
<dbReference type="InterPro" id="IPR037185">
    <property type="entry name" value="EmrE-like"/>
</dbReference>
<dbReference type="OrthoDB" id="369870at2"/>
<keyword evidence="7 8" id="KW-0472">Membrane</keyword>
<evidence type="ECO:0000256" key="6">
    <source>
        <dbReference type="ARBA" id="ARBA00022989"/>
    </source>
</evidence>
<evidence type="ECO:0000256" key="3">
    <source>
        <dbReference type="ARBA" id="ARBA00022448"/>
    </source>
</evidence>
<feature type="transmembrane region" description="Helical" evidence="8">
    <location>
        <begin position="141"/>
        <end position="157"/>
    </location>
</feature>
<evidence type="ECO:0000256" key="5">
    <source>
        <dbReference type="ARBA" id="ARBA00022692"/>
    </source>
</evidence>
<evidence type="ECO:0000256" key="2">
    <source>
        <dbReference type="ARBA" id="ARBA00007362"/>
    </source>
</evidence>
<evidence type="ECO:0000313" key="11">
    <source>
        <dbReference type="Proteomes" id="UP000245629"/>
    </source>
</evidence>
<feature type="transmembrane region" description="Helical" evidence="8">
    <location>
        <begin position="117"/>
        <end position="134"/>
    </location>
</feature>
<dbReference type="KEGG" id="azz:DEW08_15085"/>
<feature type="transmembrane region" description="Helical" evidence="8">
    <location>
        <begin position="224"/>
        <end position="242"/>
    </location>
</feature>